<name>A0AA95ENG0_9VIRU</name>
<proteinExistence type="predicted"/>
<evidence type="ECO:0000313" key="2">
    <source>
        <dbReference type="Proteomes" id="UP001185135"/>
    </source>
</evidence>
<organism evidence="1 2">
    <name type="scientific">Pandoravirus kuranda</name>
    <dbReference type="NCBI Taxonomy" id="3019033"/>
    <lineage>
        <taxon>Viruses</taxon>
        <taxon>Pandoravirus</taxon>
    </lineage>
</organism>
<reference evidence="1" key="1">
    <citation type="submission" date="2022-06" db="EMBL/GenBank/DDBJ databases">
        <authorList>
            <person name="Legendre M."/>
            <person name="Claverie J.-M."/>
            <person name="Alempic J.-M."/>
            <person name="Abergel C."/>
        </authorList>
    </citation>
    <scope>NUCLEOTIDE SEQUENCE</scope>
    <source>
        <strain evidence="1">Kuranda</strain>
    </source>
</reference>
<sequence>MESTTAAAAPIGIDHPDRRRRVLGEDYTLPYVALEWDHAVGRPAVKWLVVRCADIRSKCGGPQSLSPRADVAYFVHPETAEADARLFARLKNEAEPWPPGASVPLAVAAAPGASDTHSDLERHCVFAWDHLFLNEAPLRWAVLEWVGADAAAAAPDSAHPRTDVAYFLDPSTAEADACSFAAARDRRFHAAHPCAQ</sequence>
<accession>A0AA95ENG0</accession>
<evidence type="ECO:0000313" key="1">
    <source>
        <dbReference type="EMBL" id="WBR14786.1"/>
    </source>
</evidence>
<dbReference type="EMBL" id="ON887157">
    <property type="protein sequence ID" value="WBR14786.1"/>
    <property type="molecule type" value="Genomic_DNA"/>
</dbReference>
<protein>
    <submittedName>
        <fullName evidence="1">Uncharacterized protein</fullName>
    </submittedName>
</protein>
<dbReference type="Proteomes" id="UP001185135">
    <property type="component" value="Segment"/>
</dbReference>
<gene>
    <name evidence="1" type="ORF">pkur_cds_612</name>
</gene>